<proteinExistence type="predicted"/>
<protein>
    <submittedName>
        <fullName evidence="2">Uncharacterized protein</fullName>
    </submittedName>
</protein>
<sequence>MFRQRSREGPAASRGDGESEALHQPPLVVERARHVVCLFAPLPAEAKQQNTEDDYDDAPKDLCRYRLSEQQPGGENDQYRIAVRHRDGEADADLANGDEVKEVSQQITGKYSREEIEIYKRRGDQRYIAAGVYQGNDERGCEKRNRAVRVYFMYRTFRYGNPMIDHDRRYCPHRGGKKTEQKTP</sequence>
<dbReference type="AlphaFoldDB" id="A0A645AL36"/>
<dbReference type="EMBL" id="VSSQ01012939">
    <property type="protein sequence ID" value="MPM50374.1"/>
    <property type="molecule type" value="Genomic_DNA"/>
</dbReference>
<name>A0A645AL36_9ZZZZ</name>
<reference evidence="2" key="1">
    <citation type="submission" date="2019-08" db="EMBL/GenBank/DDBJ databases">
        <authorList>
            <person name="Kucharzyk K."/>
            <person name="Murdoch R.W."/>
            <person name="Higgins S."/>
            <person name="Loffler F."/>
        </authorList>
    </citation>
    <scope>NUCLEOTIDE SEQUENCE</scope>
</reference>
<accession>A0A645AL36</accession>
<comment type="caution">
    <text evidence="2">The sequence shown here is derived from an EMBL/GenBank/DDBJ whole genome shotgun (WGS) entry which is preliminary data.</text>
</comment>
<evidence type="ECO:0000256" key="1">
    <source>
        <dbReference type="SAM" id="MobiDB-lite"/>
    </source>
</evidence>
<gene>
    <name evidence="2" type="ORF">SDC9_97113</name>
</gene>
<organism evidence="2">
    <name type="scientific">bioreactor metagenome</name>
    <dbReference type="NCBI Taxonomy" id="1076179"/>
    <lineage>
        <taxon>unclassified sequences</taxon>
        <taxon>metagenomes</taxon>
        <taxon>ecological metagenomes</taxon>
    </lineage>
</organism>
<evidence type="ECO:0000313" key="2">
    <source>
        <dbReference type="EMBL" id="MPM50374.1"/>
    </source>
</evidence>
<feature type="region of interest" description="Disordered" evidence="1">
    <location>
        <begin position="1"/>
        <end position="26"/>
    </location>
</feature>